<dbReference type="Gene3D" id="3.40.630.10">
    <property type="entry name" value="Zn peptidases"/>
    <property type="match status" value="1"/>
</dbReference>
<name>A0A1M5H409_9BACT</name>
<dbReference type="SUPFAM" id="SSF53187">
    <property type="entry name" value="Zn-dependent exopeptidases"/>
    <property type="match status" value="1"/>
</dbReference>
<keyword evidence="5" id="KW-1185">Reference proteome</keyword>
<feature type="domain" description="Peptidase M28" evidence="3">
    <location>
        <begin position="104"/>
        <end position="321"/>
    </location>
</feature>
<dbReference type="InterPro" id="IPR040234">
    <property type="entry name" value="QC/QCL"/>
</dbReference>
<dbReference type="GO" id="GO:0016603">
    <property type="term" value="F:glutaminyl-peptide cyclotransferase activity"/>
    <property type="evidence" value="ECO:0007669"/>
    <property type="project" value="TreeGrafter"/>
</dbReference>
<protein>
    <submittedName>
        <fullName evidence="4">Peptidase family M28</fullName>
    </submittedName>
</protein>
<dbReference type="Proteomes" id="UP000184480">
    <property type="component" value="Unassembled WGS sequence"/>
</dbReference>
<reference evidence="5" key="1">
    <citation type="submission" date="2016-11" db="EMBL/GenBank/DDBJ databases">
        <authorList>
            <person name="Varghese N."/>
            <person name="Submissions S."/>
        </authorList>
    </citation>
    <scope>NUCLEOTIDE SEQUENCE [LARGE SCALE GENOMIC DNA]</scope>
    <source>
        <strain evidence="5">DSM 27370</strain>
    </source>
</reference>
<dbReference type="Pfam" id="PF04389">
    <property type="entry name" value="Peptidase_M28"/>
    <property type="match status" value="1"/>
</dbReference>
<evidence type="ECO:0000313" key="4">
    <source>
        <dbReference type="EMBL" id="SHG10645.1"/>
    </source>
</evidence>
<sequence>MTIKNISLLACVFGLIACSCGQKTTTNTAVTEQRYEKVSPDFNADSAYHFVDTQVAFGPRVPNTSQHVACGDYLVSELKRFGAAVIEQRADLKAFDGTVLRSRNIIGTFNAENPNRILLFAHWDSRPFSDNDPDVGKHSQPVLGANDGASGVGVLLEIARTIQIKSPDLGVDIIFFDAEDYGEHESSQGWCLGSEYWSRNPHVPGYKARFGILLDMVGAPDATFYKEAISRQYARNVVEKVWSTARNLGYGKYFVDRDGGGITDDHVPVNQILRIPSIDIIHNDMNTESGFGWYWHTTKDDMNSISKETLKAVGQTVLEVVYKEK</sequence>
<evidence type="ECO:0000256" key="2">
    <source>
        <dbReference type="ARBA" id="ARBA00023315"/>
    </source>
</evidence>
<dbReference type="GO" id="GO:0008270">
    <property type="term" value="F:zinc ion binding"/>
    <property type="evidence" value="ECO:0007669"/>
    <property type="project" value="TreeGrafter"/>
</dbReference>
<evidence type="ECO:0000256" key="1">
    <source>
        <dbReference type="ARBA" id="ARBA00022679"/>
    </source>
</evidence>
<accession>A0A1M5H409</accession>
<dbReference type="RefSeq" id="WP_062183178.1">
    <property type="nucleotide sequence ID" value="NZ_BBXL01000020.1"/>
</dbReference>
<dbReference type="PANTHER" id="PTHR12283">
    <property type="entry name" value="GLUTAMINYL-PEPTIDE CYCLOTRANSFERASE"/>
    <property type="match status" value="1"/>
</dbReference>
<keyword evidence="2" id="KW-0012">Acyltransferase</keyword>
<dbReference type="EMBL" id="FQUC01000015">
    <property type="protein sequence ID" value="SHG10645.1"/>
    <property type="molecule type" value="Genomic_DNA"/>
</dbReference>
<gene>
    <name evidence="4" type="ORF">SAMN05444362_11579</name>
</gene>
<organism evidence="4 5">
    <name type="scientific">Dysgonomonas macrotermitis</name>
    <dbReference type="NCBI Taxonomy" id="1346286"/>
    <lineage>
        <taxon>Bacteria</taxon>
        <taxon>Pseudomonadati</taxon>
        <taxon>Bacteroidota</taxon>
        <taxon>Bacteroidia</taxon>
        <taxon>Bacteroidales</taxon>
        <taxon>Dysgonomonadaceae</taxon>
        <taxon>Dysgonomonas</taxon>
    </lineage>
</organism>
<evidence type="ECO:0000313" key="5">
    <source>
        <dbReference type="Proteomes" id="UP000184480"/>
    </source>
</evidence>
<dbReference type="PANTHER" id="PTHR12283:SF6">
    <property type="entry name" value="GLUTAMINYL-PEPTIDE CYCLOTRANSFERASE-RELATED"/>
    <property type="match status" value="1"/>
</dbReference>
<dbReference type="PROSITE" id="PS51257">
    <property type="entry name" value="PROKAR_LIPOPROTEIN"/>
    <property type="match status" value="1"/>
</dbReference>
<proteinExistence type="predicted"/>
<dbReference type="OrthoDB" id="9773494at2"/>
<evidence type="ECO:0000259" key="3">
    <source>
        <dbReference type="Pfam" id="PF04389"/>
    </source>
</evidence>
<keyword evidence="1" id="KW-0808">Transferase</keyword>
<dbReference type="AlphaFoldDB" id="A0A1M5H409"/>
<dbReference type="InterPro" id="IPR007484">
    <property type="entry name" value="Peptidase_M28"/>
</dbReference>
<dbReference type="STRING" id="1346286.SAMN05444362_11579"/>